<sequence>MPTAAASASMGRKRPASYSTAPKNKKLKTKSRVDRGETRPAPCPTCVRRLARDPDAELCADQLSSGTRCAQCADSSHSCPGPIDDNIMPYYYELVATAAAYNNVTTSTAIEEADALEAAYRIAAGNAGRVLRTYGSGASAVPPRAPPASNVPATPSQPPEPPGPASAPSPTADSTTAPVQVTLLGPAHAERFVSAFEAMSRAVVSYLAVQERIAEEQANE</sequence>
<accession>A0ACC3ZBX6</accession>
<organism evidence="1 2">
    <name type="scientific">Colletotrichum truncatum</name>
    <name type="common">Anthracnose fungus</name>
    <name type="synonym">Colletotrichum capsici</name>
    <dbReference type="NCBI Taxonomy" id="5467"/>
    <lineage>
        <taxon>Eukaryota</taxon>
        <taxon>Fungi</taxon>
        <taxon>Dikarya</taxon>
        <taxon>Ascomycota</taxon>
        <taxon>Pezizomycotina</taxon>
        <taxon>Sordariomycetes</taxon>
        <taxon>Hypocreomycetidae</taxon>
        <taxon>Glomerellales</taxon>
        <taxon>Glomerellaceae</taxon>
        <taxon>Colletotrichum</taxon>
        <taxon>Colletotrichum truncatum species complex</taxon>
    </lineage>
</organism>
<dbReference type="EMBL" id="VUJX02000002">
    <property type="protein sequence ID" value="KAL0941639.1"/>
    <property type="molecule type" value="Genomic_DNA"/>
</dbReference>
<evidence type="ECO:0000313" key="2">
    <source>
        <dbReference type="Proteomes" id="UP000805649"/>
    </source>
</evidence>
<proteinExistence type="predicted"/>
<evidence type="ECO:0000313" key="1">
    <source>
        <dbReference type="EMBL" id="KAL0941639.1"/>
    </source>
</evidence>
<comment type="caution">
    <text evidence="1">The sequence shown here is derived from an EMBL/GenBank/DDBJ whole genome shotgun (WGS) entry which is preliminary data.</text>
</comment>
<reference evidence="1 2" key="1">
    <citation type="journal article" date="2020" name="Phytopathology">
        <title>Genome Sequence Resources of Colletotrichum truncatum, C. plurivorum, C. musicola, and C. sojae: Four Species Pathogenic to Soybean (Glycine max).</title>
        <authorList>
            <person name="Rogerio F."/>
            <person name="Boufleur T.R."/>
            <person name="Ciampi-Guillardi M."/>
            <person name="Sukno S.A."/>
            <person name="Thon M.R."/>
            <person name="Massola Junior N.S."/>
            <person name="Baroncelli R."/>
        </authorList>
    </citation>
    <scope>NUCLEOTIDE SEQUENCE [LARGE SCALE GENOMIC DNA]</scope>
    <source>
        <strain evidence="1 2">CMES1059</strain>
    </source>
</reference>
<protein>
    <submittedName>
        <fullName evidence="1">Uncharacterized protein</fullName>
    </submittedName>
</protein>
<name>A0ACC3ZBX6_COLTU</name>
<dbReference type="Proteomes" id="UP000805649">
    <property type="component" value="Unassembled WGS sequence"/>
</dbReference>
<gene>
    <name evidence="1" type="ORF">CTRU02_204402</name>
</gene>
<keyword evidence="2" id="KW-1185">Reference proteome</keyword>